<gene>
    <name evidence="3" type="ORF">H2Z84_15105</name>
</gene>
<dbReference type="SUPFAM" id="SSF53850">
    <property type="entry name" value="Periplasmic binding protein-like II"/>
    <property type="match status" value="1"/>
</dbReference>
<keyword evidence="4" id="KW-1185">Reference proteome</keyword>
<dbReference type="Proteomes" id="UP000545606">
    <property type="component" value="Unassembled WGS sequence"/>
</dbReference>
<dbReference type="SMART" id="SM00062">
    <property type="entry name" value="PBPb"/>
    <property type="match status" value="1"/>
</dbReference>
<evidence type="ECO:0000313" key="4">
    <source>
        <dbReference type="Proteomes" id="UP000545606"/>
    </source>
</evidence>
<keyword evidence="1" id="KW-0732">Signal</keyword>
<evidence type="ECO:0000313" key="3">
    <source>
        <dbReference type="EMBL" id="MBA4709707.1"/>
    </source>
</evidence>
<reference evidence="3 4" key="1">
    <citation type="submission" date="2020-07" db="EMBL/GenBank/DDBJ databases">
        <title>Draft genome sequence of violacein-producing bacteria and related species.</title>
        <authorList>
            <person name="Wilson H.S."/>
            <person name="De Leon M.E."/>
        </authorList>
    </citation>
    <scope>NUCLEOTIDE SEQUENCE [LARGE SCALE GENOMIC DNA]</scope>
    <source>
        <strain evidence="3 4">HSC-21Su07</strain>
    </source>
</reference>
<comment type="caution">
    <text evidence="3">The sequence shown here is derived from an EMBL/GenBank/DDBJ whole genome shotgun (WGS) entry which is preliminary data.</text>
</comment>
<protein>
    <submittedName>
        <fullName evidence="3">Transporter substrate-binding domain-containing protein</fullName>
    </submittedName>
</protein>
<sequence length="261" mass="29387">MSKNHFADAILPFLRGLLPILLSLCLCPAWAGRPPLILAFNTFSPWKTLDAQGQPSGPYVEIVKLLAARLDAPVHYLPCPLLRCLQAMRQGQADLVIGVRNSDDRDAYIDFLDPPFAAATPLAIYLRRADARQIRRFADLYPLRIGVVEGVRYLPVFDQDKQLERDFAPNSLSNFRKLLAGRIDALVINRRNGMELLRSQGWEALVREQPLQLPAQEERRLGLARRSPWYARRDQLTAVLRGMLRDGSIARLLAATATAPK</sequence>
<proteinExistence type="predicted"/>
<organism evidence="3 4">
    <name type="scientific">Aquitalea aquatica</name>
    <dbReference type="NCBI Taxonomy" id="3044273"/>
    <lineage>
        <taxon>Bacteria</taxon>
        <taxon>Pseudomonadati</taxon>
        <taxon>Pseudomonadota</taxon>
        <taxon>Betaproteobacteria</taxon>
        <taxon>Neisseriales</taxon>
        <taxon>Chromobacteriaceae</taxon>
        <taxon>Aquitalea</taxon>
    </lineage>
</organism>
<dbReference type="Pfam" id="PF00497">
    <property type="entry name" value="SBP_bac_3"/>
    <property type="match status" value="1"/>
</dbReference>
<dbReference type="AlphaFoldDB" id="A0A838YB35"/>
<accession>A0A838YB35</accession>
<evidence type="ECO:0000259" key="2">
    <source>
        <dbReference type="SMART" id="SM00062"/>
    </source>
</evidence>
<dbReference type="EMBL" id="JACERN010000039">
    <property type="protein sequence ID" value="MBA4709707.1"/>
    <property type="molecule type" value="Genomic_DNA"/>
</dbReference>
<dbReference type="RefSeq" id="WP_181836720.1">
    <property type="nucleotide sequence ID" value="NZ_JACERN010000039.1"/>
</dbReference>
<feature type="domain" description="Solute-binding protein family 3/N-terminal" evidence="2">
    <location>
        <begin position="35"/>
        <end position="260"/>
    </location>
</feature>
<dbReference type="InterPro" id="IPR001638">
    <property type="entry name" value="Solute-binding_3/MltF_N"/>
</dbReference>
<evidence type="ECO:0000256" key="1">
    <source>
        <dbReference type="ARBA" id="ARBA00022729"/>
    </source>
</evidence>
<name>A0A838YB35_9NEIS</name>
<dbReference type="Gene3D" id="3.40.190.10">
    <property type="entry name" value="Periplasmic binding protein-like II"/>
    <property type="match status" value="2"/>
</dbReference>
<dbReference type="PANTHER" id="PTHR35936:SF25">
    <property type="entry name" value="ABC TRANSPORTER SUBSTRATE-BINDING PROTEIN"/>
    <property type="match status" value="1"/>
</dbReference>
<dbReference type="PANTHER" id="PTHR35936">
    <property type="entry name" value="MEMBRANE-BOUND LYTIC MUREIN TRANSGLYCOSYLASE F"/>
    <property type="match status" value="1"/>
</dbReference>